<keyword evidence="3 5" id="KW-0647">Proteasome</keyword>
<dbReference type="InterPro" id="IPR001353">
    <property type="entry name" value="Proteasome_sua/b"/>
</dbReference>
<evidence type="ECO:0000313" key="6">
    <source>
        <dbReference type="Proteomes" id="UP000019335"/>
    </source>
</evidence>
<dbReference type="Proteomes" id="UP000019335">
    <property type="component" value="Unassembled WGS sequence"/>
</dbReference>
<organism evidence="5 6">
    <name type="scientific">Nannochloropsis gaditana</name>
    <dbReference type="NCBI Taxonomy" id="72520"/>
    <lineage>
        <taxon>Eukaryota</taxon>
        <taxon>Sar</taxon>
        <taxon>Stramenopiles</taxon>
        <taxon>Ochrophyta</taxon>
        <taxon>Eustigmatophyceae</taxon>
        <taxon>Eustigmatales</taxon>
        <taxon>Monodopsidaceae</taxon>
        <taxon>Nannochloropsis</taxon>
    </lineage>
</organism>
<dbReference type="Pfam" id="PF00227">
    <property type="entry name" value="Proteasome"/>
    <property type="match status" value="2"/>
</dbReference>
<evidence type="ECO:0000256" key="3">
    <source>
        <dbReference type="ARBA" id="ARBA00022942"/>
    </source>
</evidence>
<dbReference type="GO" id="GO:0005839">
    <property type="term" value="C:proteasome core complex"/>
    <property type="evidence" value="ECO:0007669"/>
    <property type="project" value="InterPro"/>
</dbReference>
<dbReference type="GO" id="GO:0051603">
    <property type="term" value="P:proteolysis involved in protein catabolic process"/>
    <property type="evidence" value="ECO:0007669"/>
    <property type="project" value="InterPro"/>
</dbReference>
<dbReference type="PANTHER" id="PTHR32194:SF2">
    <property type="entry name" value="PROTEASOME SUBUNIT BETA TYPE-1"/>
    <property type="match status" value="1"/>
</dbReference>
<name>W7T0Z0_9STRA</name>
<dbReference type="InterPro" id="IPR023333">
    <property type="entry name" value="Proteasome_suB-type"/>
</dbReference>
<accession>W7T0Z0</accession>
<evidence type="ECO:0000256" key="4">
    <source>
        <dbReference type="SAM" id="MobiDB-lite"/>
    </source>
</evidence>
<dbReference type="OrthoDB" id="268428at2759"/>
<comment type="subcellular location">
    <subcellularLocation>
        <location evidence="1">Nucleus</location>
    </subcellularLocation>
</comment>
<sequence length="343" mass="37537">MSLFYSPSPSFSHSAIFLPAQHLRSWLLPCGGGSFHLMFRPWLLLLTLALHLPFLVAQLDTLIGLQGEDFVLLAADPVLSRSLTLLHSHHDKLPLLGSHHCLALGGPVYFTEIISEVLGAEKRLFEKRLRRPLSTRAVAAMARNLFLEYKGLPVRMLVAGWEEVGTGTGAMMEEEGGPTWERAAGGGKEEEGRNGAEGKREGRQKMGRPSLYWLDSLGALQKLPYAAHGEASVFLTGLLDQQYHQLEDEEGKRGGGKRLPSMEEALGILDSCYQEMEKRFLVNAGGGFEVKVVDSKGVRRLNVPPGAGPGRGHKQKCDERGFGQGKAGERLPHTRVSGPMGKI</sequence>
<reference evidence="5 6" key="1">
    <citation type="journal article" date="2014" name="Mol. Plant">
        <title>Chromosome Scale Genome Assembly and Transcriptome Profiling of Nannochloropsis gaditana in Nitrogen Depletion.</title>
        <authorList>
            <person name="Corteggiani Carpinelli E."/>
            <person name="Telatin A."/>
            <person name="Vitulo N."/>
            <person name="Forcato C."/>
            <person name="D'Angelo M."/>
            <person name="Schiavon R."/>
            <person name="Vezzi A."/>
            <person name="Giacometti G.M."/>
            <person name="Morosinotto T."/>
            <person name="Valle G."/>
        </authorList>
    </citation>
    <scope>NUCLEOTIDE SEQUENCE [LARGE SCALE GENOMIC DNA]</scope>
    <source>
        <strain evidence="5 6">B-31</strain>
    </source>
</reference>
<evidence type="ECO:0000256" key="2">
    <source>
        <dbReference type="ARBA" id="ARBA00022490"/>
    </source>
</evidence>
<evidence type="ECO:0000256" key="1">
    <source>
        <dbReference type="ARBA" id="ARBA00004123"/>
    </source>
</evidence>
<keyword evidence="2" id="KW-0963">Cytoplasm</keyword>
<comment type="caution">
    <text evidence="5">The sequence shown here is derived from an EMBL/GenBank/DDBJ whole genome shotgun (WGS) entry which is preliminary data.</text>
</comment>
<dbReference type="SUPFAM" id="SSF56235">
    <property type="entry name" value="N-terminal nucleophile aminohydrolases (Ntn hydrolases)"/>
    <property type="match status" value="1"/>
</dbReference>
<dbReference type="InterPro" id="IPR029055">
    <property type="entry name" value="Ntn_hydrolases_N"/>
</dbReference>
<protein>
    <submittedName>
        <fullName evidence="5">Proteasome subunit beta type-2</fullName>
    </submittedName>
</protein>
<feature type="compositionally biased region" description="Basic and acidic residues" evidence="4">
    <location>
        <begin position="315"/>
        <end position="332"/>
    </location>
</feature>
<feature type="region of interest" description="Disordered" evidence="4">
    <location>
        <begin position="168"/>
        <end position="204"/>
    </location>
</feature>
<gene>
    <name evidence="5" type="ORF">Naga_100792g3</name>
</gene>
<keyword evidence="6" id="KW-1185">Reference proteome</keyword>
<dbReference type="Gene3D" id="3.60.20.10">
    <property type="entry name" value="Glutamine Phosphoribosylpyrophosphate, subunit 1, domain 1"/>
    <property type="match status" value="1"/>
</dbReference>
<evidence type="ECO:0000313" key="5">
    <source>
        <dbReference type="EMBL" id="EWM20402.1"/>
    </source>
</evidence>
<dbReference type="AlphaFoldDB" id="W7T0Z0"/>
<feature type="region of interest" description="Disordered" evidence="4">
    <location>
        <begin position="301"/>
        <end position="343"/>
    </location>
</feature>
<dbReference type="GO" id="GO:0005634">
    <property type="term" value="C:nucleus"/>
    <property type="evidence" value="ECO:0007669"/>
    <property type="project" value="UniProtKB-SubCell"/>
</dbReference>
<dbReference type="GO" id="GO:0005737">
    <property type="term" value="C:cytoplasm"/>
    <property type="evidence" value="ECO:0007669"/>
    <property type="project" value="TreeGrafter"/>
</dbReference>
<dbReference type="EMBL" id="AZIL01003119">
    <property type="protein sequence ID" value="EWM20402.1"/>
    <property type="molecule type" value="Genomic_DNA"/>
</dbReference>
<proteinExistence type="predicted"/>
<feature type="compositionally biased region" description="Basic and acidic residues" evidence="4">
    <location>
        <begin position="187"/>
        <end position="204"/>
    </location>
</feature>
<dbReference type="PANTHER" id="PTHR32194">
    <property type="entry name" value="METALLOPROTEASE TLDD"/>
    <property type="match status" value="1"/>
</dbReference>